<proteinExistence type="predicted"/>
<reference evidence="1" key="1">
    <citation type="submission" date="2023-04" db="EMBL/GenBank/DDBJ databases">
        <title>A chromosome-level genome assembly of the parasitoid wasp Eretmocerus hayati.</title>
        <authorList>
            <person name="Zhong Y."/>
            <person name="Liu S."/>
            <person name="Liu Y."/>
        </authorList>
    </citation>
    <scope>NUCLEOTIDE SEQUENCE</scope>
    <source>
        <strain evidence="1">ZJU_SS_LIU_2023</strain>
    </source>
</reference>
<accession>A0ACC2PAY0</accession>
<evidence type="ECO:0000313" key="2">
    <source>
        <dbReference type="Proteomes" id="UP001239111"/>
    </source>
</evidence>
<keyword evidence="2" id="KW-1185">Reference proteome</keyword>
<protein>
    <submittedName>
        <fullName evidence="1">Uncharacterized protein</fullName>
    </submittedName>
</protein>
<organism evidence="1 2">
    <name type="scientific">Eretmocerus hayati</name>
    <dbReference type="NCBI Taxonomy" id="131215"/>
    <lineage>
        <taxon>Eukaryota</taxon>
        <taxon>Metazoa</taxon>
        <taxon>Ecdysozoa</taxon>
        <taxon>Arthropoda</taxon>
        <taxon>Hexapoda</taxon>
        <taxon>Insecta</taxon>
        <taxon>Pterygota</taxon>
        <taxon>Neoptera</taxon>
        <taxon>Endopterygota</taxon>
        <taxon>Hymenoptera</taxon>
        <taxon>Apocrita</taxon>
        <taxon>Proctotrupomorpha</taxon>
        <taxon>Chalcidoidea</taxon>
        <taxon>Aphelinidae</taxon>
        <taxon>Aphelininae</taxon>
        <taxon>Eretmocerus</taxon>
    </lineage>
</organism>
<name>A0ACC2PAY0_9HYME</name>
<gene>
    <name evidence="1" type="ORF">QAD02_016542</name>
</gene>
<sequence length="134" mass="15212">MEYLLANDSKEHEIGNPGRNIVHKCVKNCYADPRQKVVTPEILLQFGASVDDINPYVMYDLIEMIESEVLKLLFREGLDLHRIRQRYPPGNSPIPRATKNPDLGVLHALLNEGVGRIVDLHHSGYLLPHSAVRH</sequence>
<dbReference type="Proteomes" id="UP001239111">
    <property type="component" value="Chromosome 2"/>
</dbReference>
<dbReference type="EMBL" id="CM056742">
    <property type="protein sequence ID" value="KAJ8680755.1"/>
    <property type="molecule type" value="Genomic_DNA"/>
</dbReference>
<comment type="caution">
    <text evidence="1">The sequence shown here is derived from an EMBL/GenBank/DDBJ whole genome shotgun (WGS) entry which is preliminary data.</text>
</comment>
<evidence type="ECO:0000313" key="1">
    <source>
        <dbReference type="EMBL" id="KAJ8680755.1"/>
    </source>
</evidence>